<dbReference type="Pfam" id="PF13517">
    <property type="entry name" value="FG-GAP_3"/>
    <property type="match status" value="3"/>
</dbReference>
<keyword evidence="4" id="KW-1185">Reference proteome</keyword>
<comment type="caution">
    <text evidence="3">The sequence shown here is derived from an EMBL/GenBank/DDBJ whole genome shotgun (WGS) entry which is preliminary data.</text>
</comment>
<keyword evidence="1" id="KW-0732">Signal</keyword>
<evidence type="ECO:0000259" key="2">
    <source>
        <dbReference type="Pfam" id="PF13946"/>
    </source>
</evidence>
<dbReference type="InterPro" id="IPR013517">
    <property type="entry name" value="FG-GAP"/>
</dbReference>
<evidence type="ECO:0000256" key="1">
    <source>
        <dbReference type="ARBA" id="ARBA00022729"/>
    </source>
</evidence>
<dbReference type="RefSeq" id="WP_377045316.1">
    <property type="nucleotide sequence ID" value="NZ_JBHLUN010000010.1"/>
</dbReference>
<feature type="domain" description="DUF4214" evidence="2">
    <location>
        <begin position="855"/>
        <end position="923"/>
    </location>
</feature>
<name>A0ABV6JVS4_9PROT</name>
<evidence type="ECO:0000313" key="4">
    <source>
        <dbReference type="Proteomes" id="UP001589865"/>
    </source>
</evidence>
<dbReference type="InterPro" id="IPR028994">
    <property type="entry name" value="Integrin_alpha_N"/>
</dbReference>
<dbReference type="Pfam" id="PF13946">
    <property type="entry name" value="DUF4214"/>
    <property type="match status" value="2"/>
</dbReference>
<dbReference type="InterPro" id="IPR038255">
    <property type="entry name" value="PBS_linker_sf"/>
</dbReference>
<dbReference type="Gene3D" id="2.130.10.130">
    <property type="entry name" value="Integrin alpha, N-terminal"/>
    <property type="match status" value="2"/>
</dbReference>
<evidence type="ECO:0000313" key="3">
    <source>
        <dbReference type="EMBL" id="MFC0409565.1"/>
    </source>
</evidence>
<dbReference type="InterPro" id="IPR025282">
    <property type="entry name" value="DUF4214"/>
</dbReference>
<accession>A0ABV6JVS4</accession>
<dbReference type="PANTHER" id="PTHR46580">
    <property type="entry name" value="SENSOR KINASE-RELATED"/>
    <property type="match status" value="1"/>
</dbReference>
<dbReference type="Gene3D" id="1.10.3130.20">
    <property type="entry name" value="Phycobilisome linker domain"/>
    <property type="match status" value="2"/>
</dbReference>
<dbReference type="Proteomes" id="UP001589865">
    <property type="component" value="Unassembled WGS sequence"/>
</dbReference>
<sequence length="1050" mass="107017">MTISPMLTGIVLNDDLNTNADQVQFTVTFSEHVTGLSAANFAVATGSGLSGAAVVDVVSLAGGEGDGTSQNNGEQFLVTVSTGTGQGSLQLMFNGAGVHNADGVPLAGYETGFSAPVAVGDATGDSMWGAAIGDFNGDGFGDLVLSTGPKGAEVLLNDGHGGFTSSGRTIWPSMVYTTLAVDVNNDGYADLVGGTGPEGTNGITVLLSNGDGTFAEPASYAGVNTVPNPVAIASGDLNKDGYVDVVATNYDSASVTVYLNKGDGTFAAGVNYEGGASLSSLVADFDGDGNLDVATTSNGQLVVLHGNGDGTLGNVTQTNLGVQQLNLLAAADLNHDGAADLVVSLGNTSGVAVVMSDHHGGFSSVSSYKLSSDAGYFQSAALADVDGDGVLDIVANSGTSVSVLKGLGNGSFAPPVSYSTGASSIQIAAGDLNNDGVADIVSSNATGGPANLLFSNSTPTFSDAYAIDHVAPSGNVVPDDAGSDATTMTFQVSFSEAVTALSEKSFSLSGTGSARGVIESVTGSGSSYVVTVSSMGGYGTLKLDLAQDAKVTDTAGNPAVFQAGTHEVAINSGYTGTVTVKGDLVAGSVLSADSTLADPDGMGPLHYRWERFEGEGVTIVGEDKTYTLTADDVGHHMRLVVAYEDGHNNIETYRTEQTDTVAADNAAPVGDVTAAGDLVRGAELSASNTLTDADGLGEVSYQWQRDDGQGQYADIEGADGGTYLLTRDDIGHSLRLVASYTDGHGVAENVIGTPTGIVTARAIAVTPVDDTVSQPTEVLTSTEVAARLADGDTLAPAAGTTQVHLVDGTISYADDSDAAYLTRLYGAVLGRQGEATGLSYWAHASDGGLDKLQVAAAFLDSPEYRAGHADETDEQFVDDLYHDLLGRPADAEGAAFFNGLLANGTSRAQVLATVADSSEAQKQWSGVTSSGVFVPDENIGLVRATYETAFGRDAEAGGLSYHSANLRAGETLSQLGDSFEISPEFQTMYGTQNDHDYVASLYEHGLGRSGSEAEIGYYTAMLDSHAADRGDVLMVIATSAEAQAHLHWSL</sequence>
<proteinExistence type="predicted"/>
<protein>
    <submittedName>
        <fullName evidence="3">FG-GAP-like repeat-containing protein</fullName>
    </submittedName>
</protein>
<organism evidence="3 4">
    <name type="scientific">Roseomonas elaeocarpi</name>
    <dbReference type="NCBI Taxonomy" id="907779"/>
    <lineage>
        <taxon>Bacteria</taxon>
        <taxon>Pseudomonadati</taxon>
        <taxon>Pseudomonadota</taxon>
        <taxon>Alphaproteobacteria</taxon>
        <taxon>Acetobacterales</taxon>
        <taxon>Roseomonadaceae</taxon>
        <taxon>Roseomonas</taxon>
    </lineage>
</organism>
<feature type="domain" description="DUF4214" evidence="2">
    <location>
        <begin position="978"/>
        <end position="1045"/>
    </location>
</feature>
<dbReference type="Gene3D" id="2.60.40.2700">
    <property type="match status" value="2"/>
</dbReference>
<dbReference type="PANTHER" id="PTHR46580:SF4">
    <property type="entry name" value="ATP_GTP-BINDING PROTEIN"/>
    <property type="match status" value="1"/>
</dbReference>
<dbReference type="EMBL" id="JBHLUN010000010">
    <property type="protein sequence ID" value="MFC0409565.1"/>
    <property type="molecule type" value="Genomic_DNA"/>
</dbReference>
<reference evidence="3 4" key="1">
    <citation type="submission" date="2024-09" db="EMBL/GenBank/DDBJ databases">
        <authorList>
            <person name="Sun Q."/>
            <person name="Mori K."/>
        </authorList>
    </citation>
    <scope>NUCLEOTIDE SEQUENCE [LARGE SCALE GENOMIC DNA]</scope>
    <source>
        <strain evidence="3 4">TBRC 5777</strain>
    </source>
</reference>
<dbReference type="SUPFAM" id="SSF69318">
    <property type="entry name" value="Integrin alpha N-terminal domain"/>
    <property type="match status" value="2"/>
</dbReference>
<gene>
    <name evidence="3" type="ORF">ACFFGY_15035</name>
</gene>